<dbReference type="RefSeq" id="WP_191873637.1">
    <property type="nucleotide sequence ID" value="NZ_BMTD01000004.1"/>
</dbReference>
<dbReference type="EMBL" id="BMTD01000004">
    <property type="protein sequence ID" value="GGU90624.1"/>
    <property type="molecule type" value="Genomic_DNA"/>
</dbReference>
<dbReference type="PANTHER" id="PTHR37809:SF1">
    <property type="entry name" value="RIBOSOMAL PROTEIN S12 METHYLTHIOTRANSFERASE ACCESSORY FACTOR YCAO"/>
    <property type="match status" value="1"/>
</dbReference>
<proteinExistence type="predicted"/>
<dbReference type="InterPro" id="IPR022291">
    <property type="entry name" value="Bacteriocin_synth_cyclodeHase"/>
</dbReference>
<dbReference type="NCBIfam" id="TIGR03882">
    <property type="entry name" value="cyclo_dehyd_2"/>
    <property type="match status" value="1"/>
</dbReference>
<accession>A0A918IAC7</accession>
<protein>
    <recommendedName>
        <fullName evidence="1">YcaO domain-containing protein</fullName>
    </recommendedName>
</protein>
<reference evidence="2" key="1">
    <citation type="journal article" date="2014" name="Int. J. Syst. Evol. Microbiol.">
        <title>Complete genome sequence of Corynebacterium casei LMG S-19264T (=DSM 44701T), isolated from a smear-ripened cheese.</title>
        <authorList>
            <consortium name="US DOE Joint Genome Institute (JGI-PGF)"/>
            <person name="Walter F."/>
            <person name="Albersmeier A."/>
            <person name="Kalinowski J."/>
            <person name="Ruckert C."/>
        </authorList>
    </citation>
    <scope>NUCLEOTIDE SEQUENCE</scope>
    <source>
        <strain evidence="2">JCM 4369</strain>
    </source>
</reference>
<evidence type="ECO:0000313" key="2">
    <source>
        <dbReference type="EMBL" id="GGU90624.1"/>
    </source>
</evidence>
<dbReference type="Pfam" id="PF02624">
    <property type="entry name" value="YcaO"/>
    <property type="match status" value="1"/>
</dbReference>
<gene>
    <name evidence="2" type="ORF">GCM10010260_26430</name>
</gene>
<dbReference type="Pfam" id="PF21084">
    <property type="entry name" value="WHD_DUF4423_like"/>
    <property type="match status" value="1"/>
</dbReference>
<dbReference type="InterPro" id="IPR049274">
    <property type="entry name" value="LynD/TruD_wHTH-like"/>
</dbReference>
<dbReference type="Gene3D" id="3.30.40.250">
    <property type="match status" value="1"/>
</dbReference>
<dbReference type="PROSITE" id="PS51664">
    <property type="entry name" value="YCAO"/>
    <property type="match status" value="1"/>
</dbReference>
<keyword evidence="3" id="KW-1185">Reference proteome</keyword>
<dbReference type="InterPro" id="IPR027624">
    <property type="entry name" value="TOMM_cyclo_SagD"/>
</dbReference>
<comment type="caution">
    <text evidence="2">The sequence shown here is derived from an EMBL/GenBank/DDBJ whole genome shotgun (WGS) entry which is preliminary data.</text>
</comment>
<dbReference type="NCBIfam" id="TIGR00702">
    <property type="entry name" value="YcaO-type kinase domain"/>
    <property type="match status" value="1"/>
</dbReference>
<dbReference type="PANTHER" id="PTHR37809">
    <property type="entry name" value="RIBOSOMAL PROTEIN S12 METHYLTHIOTRANSFERASE ACCESSORY FACTOR YCAO"/>
    <property type="match status" value="1"/>
</dbReference>
<dbReference type="Gene3D" id="3.40.50.720">
    <property type="entry name" value="NAD(P)-binding Rossmann-like Domain"/>
    <property type="match status" value="1"/>
</dbReference>
<dbReference type="Gene3D" id="3.30.1330.230">
    <property type="match status" value="1"/>
</dbReference>
<dbReference type="InterPro" id="IPR003776">
    <property type="entry name" value="YcaO-like_dom"/>
</dbReference>
<evidence type="ECO:0000259" key="1">
    <source>
        <dbReference type="PROSITE" id="PS51664"/>
    </source>
</evidence>
<feature type="domain" description="YcaO" evidence="1">
    <location>
        <begin position="386"/>
        <end position="759"/>
    </location>
</feature>
<organism evidence="2 3">
    <name type="scientific">Streptomyces filipinensis</name>
    <dbReference type="NCBI Taxonomy" id="66887"/>
    <lineage>
        <taxon>Bacteria</taxon>
        <taxon>Bacillati</taxon>
        <taxon>Actinomycetota</taxon>
        <taxon>Actinomycetes</taxon>
        <taxon>Kitasatosporales</taxon>
        <taxon>Streptomycetaceae</taxon>
        <taxon>Streptomyces</taxon>
    </lineage>
</organism>
<dbReference type="GO" id="GO:0008641">
    <property type="term" value="F:ubiquitin-like modifier activating enzyme activity"/>
    <property type="evidence" value="ECO:0007669"/>
    <property type="project" value="InterPro"/>
</dbReference>
<dbReference type="InterPro" id="IPR035985">
    <property type="entry name" value="Ubiquitin-activating_enz"/>
</dbReference>
<name>A0A918IAC7_9ACTN</name>
<dbReference type="Proteomes" id="UP000618795">
    <property type="component" value="Unassembled WGS sequence"/>
</dbReference>
<dbReference type="AlphaFoldDB" id="A0A918IAC7"/>
<reference evidence="2" key="2">
    <citation type="submission" date="2020-09" db="EMBL/GenBank/DDBJ databases">
        <authorList>
            <person name="Sun Q."/>
            <person name="Ohkuma M."/>
        </authorList>
    </citation>
    <scope>NUCLEOTIDE SEQUENCE</scope>
    <source>
        <strain evidence="2">JCM 4369</strain>
    </source>
</reference>
<dbReference type="NCBIfam" id="TIGR03604">
    <property type="entry name" value="TOMM_cyclo_SagD"/>
    <property type="match status" value="1"/>
</dbReference>
<dbReference type="Gene3D" id="3.90.930.60">
    <property type="match status" value="1"/>
</dbReference>
<dbReference type="SUPFAM" id="SSF69572">
    <property type="entry name" value="Activating enzymes of the ubiquitin-like proteins"/>
    <property type="match status" value="1"/>
</dbReference>
<dbReference type="Gene3D" id="3.30.160.660">
    <property type="match status" value="1"/>
</dbReference>
<sequence>MERPRLKAHFRTEVVDGSKVFLLGEGQEFLVQGAAAVHVLPYLDGRHTVAEILQKLSGTLSLGPALTALRRYEVAGHLAEGRPDLPDAVLAYWDAQGVDPARVADAATRTELLVTVAGAAEAGPVVQALGGMGLRAREASHAEALAAGPDTLTVALVDDYLDPLLERLNRARLADGRPWLLARPTGTAPWLGPLLRPGSTGCWDCIRQRISGNRQVERYLSGKRGESVPYQPATAAVPAGPAALAQLLAVELAKLLATGASERLDGRMISLDLPALGTDEHLLIRQPQCPSCGDPTLISERSPKVTLTASPARHTTDGGYRVQAPQATYDRLKKHISPHLGAITKLGAHEETGNGITFSFTAGHNFAMVNDNMDLLRRNMRGQSGGKGRSEIQAKVSAVCEAIERYSAVWRGEERVVHAAYQDLDPAVALHMDELLLFSAEQFEHRQEWNANPLHRLHLVPDPFRTELDLDWSTAWSLTHETERLVPAGYAWYGHPDMARHFYCVSDSNGCASGNTVEEAVLQGFCEVVERDAVALWWYNRLPRPAFDLDSLNDPYVAQMRAFYASMDRELWVLDITSDLGVPTFAAISRRDHEVEDVMVGFGAHPDPRIAAIRALTEVNQFLPFVDRRDEHGATVYRTDDLETLAWCRETKVAEEPWLLPDPSVRASTVTDFAPMVGHDLAGHVADCVARARACGIEVIVLDQSRPDLDLSVVKVIAPGMRHFWRRTGPGRLYDVPVRQRWLDAPRTEAELNPKNVFF</sequence>
<evidence type="ECO:0000313" key="3">
    <source>
        <dbReference type="Proteomes" id="UP000618795"/>
    </source>
</evidence>